<name>A0A4P6KYC3_9BURK</name>
<reference evidence="2 3" key="1">
    <citation type="submission" date="2019-02" db="EMBL/GenBank/DDBJ databases">
        <title>Draft Genome Sequences of Six Type Strains of the Genus Massilia.</title>
        <authorList>
            <person name="Miess H."/>
            <person name="Frediansyhah A."/>
            <person name="Gross H."/>
        </authorList>
    </citation>
    <scope>NUCLEOTIDE SEQUENCE [LARGE SCALE GENOMIC DNA]</scope>
    <source>
        <strain evidence="2 3">DSM 17473</strain>
    </source>
</reference>
<dbReference type="InterPro" id="IPR036779">
    <property type="entry name" value="LysM_dom_sf"/>
</dbReference>
<dbReference type="AlphaFoldDB" id="A0A4P6KYC3"/>
<evidence type="ECO:0000313" key="3">
    <source>
        <dbReference type="Proteomes" id="UP000290637"/>
    </source>
</evidence>
<dbReference type="OrthoDB" id="7282926at2"/>
<dbReference type="Gene3D" id="3.10.350.10">
    <property type="entry name" value="LysM domain"/>
    <property type="match status" value="1"/>
</dbReference>
<dbReference type="CDD" id="cd00118">
    <property type="entry name" value="LysM"/>
    <property type="match status" value="1"/>
</dbReference>
<dbReference type="KEGG" id="plue:EWM63_13425"/>
<evidence type="ECO:0000313" key="2">
    <source>
        <dbReference type="EMBL" id="QBE63864.1"/>
    </source>
</evidence>
<proteinExistence type="predicted"/>
<dbReference type="RefSeq" id="WP_130186985.1">
    <property type="nucleotide sequence ID" value="NZ_CP035913.1"/>
</dbReference>
<protein>
    <submittedName>
        <fullName evidence="2">LysM domain-containing protein</fullName>
    </submittedName>
</protein>
<dbReference type="SUPFAM" id="SSF54106">
    <property type="entry name" value="LysM domain"/>
    <property type="match status" value="1"/>
</dbReference>
<dbReference type="Proteomes" id="UP000290637">
    <property type="component" value="Chromosome"/>
</dbReference>
<dbReference type="Pfam" id="PF01476">
    <property type="entry name" value="LysM"/>
    <property type="match status" value="1"/>
</dbReference>
<keyword evidence="3" id="KW-1185">Reference proteome</keyword>
<organism evidence="2 3">
    <name type="scientific">Pseudoduganella lutea</name>
    <dbReference type="NCBI Taxonomy" id="321985"/>
    <lineage>
        <taxon>Bacteria</taxon>
        <taxon>Pseudomonadati</taxon>
        <taxon>Pseudomonadota</taxon>
        <taxon>Betaproteobacteria</taxon>
        <taxon>Burkholderiales</taxon>
        <taxon>Oxalobacteraceae</taxon>
        <taxon>Telluria group</taxon>
        <taxon>Pseudoduganella</taxon>
    </lineage>
</organism>
<accession>A0A4P6KYC3</accession>
<evidence type="ECO:0000259" key="1">
    <source>
        <dbReference type="Pfam" id="PF01476"/>
    </source>
</evidence>
<dbReference type="EMBL" id="CP035913">
    <property type="protein sequence ID" value="QBE63864.1"/>
    <property type="molecule type" value="Genomic_DNA"/>
</dbReference>
<dbReference type="InterPro" id="IPR018392">
    <property type="entry name" value="LysM"/>
</dbReference>
<sequence length="245" mass="27305">MATQVKEKGRFEMWKDGLNKGSRQAKWHSYDCEIKSAINEFDRHLTGTAGYTKLDWRLVKAMLWVETGAGNAEWRIKPMQIGVVGDPGLSALLSGNEGGDIIMPPDLKENLNFNNARAIPAYNIRAGIAYLLMRMAKFKHQSVMTSDLKTYEAPINRGDNMTRIAVTYGTTTEILRKLNPQAAILRPGQVLLYRKGTVKRVIVGWHTITVPEVAKLYNGGGDARYAQKLSFALELIKCGVEATCD</sequence>
<feature type="domain" description="LysM" evidence="1">
    <location>
        <begin position="156"/>
        <end position="191"/>
    </location>
</feature>
<gene>
    <name evidence="2" type="ORF">EWM63_13425</name>
</gene>